<dbReference type="InterPro" id="IPR041707">
    <property type="entry name" value="Pus3-like"/>
</dbReference>
<keyword evidence="15" id="KW-1185">Reference proteome</keyword>
<dbReference type="InterPro" id="IPR020095">
    <property type="entry name" value="PsdUridine_synth_TruA_C"/>
</dbReference>
<dbReference type="GO" id="GO:0003723">
    <property type="term" value="F:RNA binding"/>
    <property type="evidence" value="ECO:0007669"/>
    <property type="project" value="InterPro"/>
</dbReference>
<protein>
    <recommendedName>
        <fullName evidence="9">tRNA pseudouridine(38/39) synthase</fullName>
        <ecNumber evidence="8">5.4.99.45</ecNumber>
    </recommendedName>
    <alternativeName>
        <fullName evidence="10">tRNA pseudouridine synthase 3</fullName>
    </alternativeName>
    <alternativeName>
        <fullName evidence="11">tRNA pseudouridylate synthase 3</fullName>
    </alternativeName>
    <alternativeName>
        <fullName evidence="12">tRNA-uridine isomerase 3</fullName>
    </alternativeName>
</protein>
<dbReference type="CTD" id="83480"/>
<keyword evidence="5" id="KW-0413">Isomerase</keyword>
<dbReference type="Pfam" id="PF01416">
    <property type="entry name" value="PseudoU_synth_1"/>
    <property type="match status" value="1"/>
</dbReference>
<keyword evidence="4" id="KW-0007">Acetylation</keyword>
<evidence type="ECO:0000256" key="6">
    <source>
        <dbReference type="ARBA" id="ARBA00023242"/>
    </source>
</evidence>
<sequence length="507" mass="58713">MTRNSCFTLLRVGWTSMINYSRGCSIMAENDTDRNQVEKLLKRIQELEQEVQRLKKDQANNIGDSHIKENSLGSGKSKRTFDFSAHGRRHVALRIAYLGWGYQGFASQENTNNTIEEKLFEALTKTRLVENRQTSNYHRCGRTDKGVSAFGQVISLDLRSQFPRGKDTEAVHLNNETNDPAKEIRYTHILNRVLPRDIRVLAWAPVEPSFSARFSCLERTYRYFFPRADLDIIAMNCAAQKYVGTHDFRNLCKMDVANGVINFQRTILSAQVQIVGQSLSEEKWQEPFQLCQFEVTGQAFLYHQVRCMMAVLFLIGQGMEKPEVIDELLNIEKNPQKPQYSMAVEFPLVLYDCKFENIHWIYDQEVQEFNVTHLQQLWASHAVKTHMLYSMLQGLDSVTLPCGTGPGMDDATEWKDTKPPIIKQTSAFIEGIKMRTYRPLMDRPKCQGLESRIQHFVRRGRIEYPHLLHKDETKTRRDCNDKLEEENTILEKPTKRVCVDAEIKNIS</sequence>
<dbReference type="GO" id="GO:0005634">
    <property type="term" value="C:nucleus"/>
    <property type="evidence" value="ECO:0007669"/>
    <property type="project" value="UniProtKB-SubCell"/>
</dbReference>
<dbReference type="GO" id="GO:0160154">
    <property type="term" value="F:tRNA pseudouridine(38/39) synthase activity"/>
    <property type="evidence" value="ECO:0007669"/>
    <property type="project" value="UniProtKB-EC"/>
</dbReference>
<feature type="coiled-coil region" evidence="13">
    <location>
        <begin position="30"/>
        <end position="64"/>
    </location>
</feature>
<evidence type="ECO:0000313" key="16">
    <source>
        <dbReference type="RefSeq" id="XP_012865263.1"/>
    </source>
</evidence>
<dbReference type="FunFam" id="3.30.70.580:FF:000007">
    <property type="entry name" value="tRNA pseudouridine synthase"/>
    <property type="match status" value="1"/>
</dbReference>
<dbReference type="GO" id="GO:0005737">
    <property type="term" value="C:cytoplasm"/>
    <property type="evidence" value="ECO:0007669"/>
    <property type="project" value="TreeGrafter"/>
</dbReference>
<feature type="domain" description="Pseudouridine synthase I TruA alpha/beta" evidence="14">
    <location>
        <begin position="238"/>
        <end position="356"/>
    </location>
</feature>
<comment type="catalytic activity">
    <reaction evidence="7">
        <text>uridine(38/39) in tRNA = pseudouridine(38/39) in tRNA</text>
        <dbReference type="Rhea" id="RHEA:42564"/>
        <dbReference type="Rhea" id="RHEA-COMP:10117"/>
        <dbReference type="Rhea" id="RHEA-COMP:10118"/>
        <dbReference type="ChEBI" id="CHEBI:65314"/>
        <dbReference type="ChEBI" id="CHEBI:65315"/>
        <dbReference type="EC" id="5.4.99.45"/>
    </reaction>
</comment>
<dbReference type="GO" id="GO:1990481">
    <property type="term" value="P:mRNA pseudouridine synthesis"/>
    <property type="evidence" value="ECO:0007669"/>
    <property type="project" value="TreeGrafter"/>
</dbReference>
<accession>A0A1S3ELK7</accession>
<keyword evidence="3" id="KW-0819">tRNA processing</keyword>
<evidence type="ECO:0000256" key="4">
    <source>
        <dbReference type="ARBA" id="ARBA00022990"/>
    </source>
</evidence>
<dbReference type="GeneID" id="105980849"/>
<dbReference type="GO" id="GO:0031119">
    <property type="term" value="P:tRNA pseudouridine synthesis"/>
    <property type="evidence" value="ECO:0007669"/>
    <property type="project" value="UniProtKB-ARBA"/>
</dbReference>
<dbReference type="CDD" id="cd02569">
    <property type="entry name" value="PseudoU_synth_ScPus3"/>
    <property type="match status" value="1"/>
</dbReference>
<dbReference type="PANTHER" id="PTHR11142">
    <property type="entry name" value="PSEUDOURIDYLATE SYNTHASE"/>
    <property type="match status" value="1"/>
</dbReference>
<dbReference type="OrthoDB" id="25767at2759"/>
<dbReference type="PANTHER" id="PTHR11142:SF5">
    <property type="entry name" value="TRNA PSEUDOURIDINE(38_39) SYNTHASE"/>
    <property type="match status" value="1"/>
</dbReference>
<evidence type="ECO:0000256" key="7">
    <source>
        <dbReference type="ARBA" id="ARBA00050420"/>
    </source>
</evidence>
<evidence type="ECO:0000256" key="11">
    <source>
        <dbReference type="ARBA" id="ARBA00079075"/>
    </source>
</evidence>
<evidence type="ECO:0000259" key="14">
    <source>
        <dbReference type="Pfam" id="PF01416"/>
    </source>
</evidence>
<evidence type="ECO:0000256" key="13">
    <source>
        <dbReference type="SAM" id="Coils"/>
    </source>
</evidence>
<dbReference type="KEGG" id="dord:105980849"/>
<dbReference type="Proteomes" id="UP000081671">
    <property type="component" value="Unplaced"/>
</dbReference>
<name>A0A1S3ELK7_DIPOR</name>
<comment type="similarity">
    <text evidence="2">Belongs to the tRNA pseudouridine synthase TruA family.</text>
</comment>
<evidence type="ECO:0000256" key="8">
    <source>
        <dbReference type="ARBA" id="ARBA00066567"/>
    </source>
</evidence>
<dbReference type="InParanoid" id="A0A1S3ELK7"/>
<dbReference type="NCBIfam" id="TIGR00071">
    <property type="entry name" value="hisT_truA"/>
    <property type="match status" value="1"/>
</dbReference>
<gene>
    <name evidence="16" type="primary">Pus3</name>
</gene>
<dbReference type="EC" id="5.4.99.45" evidence="8"/>
<evidence type="ECO:0000313" key="15">
    <source>
        <dbReference type="Proteomes" id="UP000081671"/>
    </source>
</evidence>
<evidence type="ECO:0000256" key="9">
    <source>
        <dbReference type="ARBA" id="ARBA00074242"/>
    </source>
</evidence>
<evidence type="ECO:0000256" key="3">
    <source>
        <dbReference type="ARBA" id="ARBA00022694"/>
    </source>
</evidence>
<keyword evidence="13" id="KW-0175">Coiled coil</keyword>
<evidence type="ECO:0000256" key="10">
    <source>
        <dbReference type="ARBA" id="ARBA00075152"/>
    </source>
</evidence>
<dbReference type="InterPro" id="IPR001406">
    <property type="entry name" value="PsdUridine_synth_TruA"/>
</dbReference>
<dbReference type="AlphaFoldDB" id="A0A1S3ELK7"/>
<dbReference type="SUPFAM" id="SSF55120">
    <property type="entry name" value="Pseudouridine synthase"/>
    <property type="match status" value="1"/>
</dbReference>
<dbReference type="HAMAP" id="MF_00171">
    <property type="entry name" value="TruA"/>
    <property type="match status" value="1"/>
</dbReference>
<dbReference type="FunCoup" id="A0A1S3ELK7">
    <property type="interactions" value="3125"/>
</dbReference>
<dbReference type="FunFam" id="3.30.70.660:FF:000005">
    <property type="entry name" value="tRNA pseudouridine synthase"/>
    <property type="match status" value="1"/>
</dbReference>
<comment type="subcellular location">
    <subcellularLocation>
        <location evidence="1">Nucleus</location>
    </subcellularLocation>
</comment>
<evidence type="ECO:0000256" key="1">
    <source>
        <dbReference type="ARBA" id="ARBA00004123"/>
    </source>
</evidence>
<evidence type="ECO:0000256" key="5">
    <source>
        <dbReference type="ARBA" id="ARBA00023235"/>
    </source>
</evidence>
<dbReference type="Gene3D" id="3.30.70.660">
    <property type="entry name" value="Pseudouridine synthase I, catalytic domain, C-terminal subdomain"/>
    <property type="match status" value="1"/>
</dbReference>
<evidence type="ECO:0000256" key="2">
    <source>
        <dbReference type="ARBA" id="ARBA00009375"/>
    </source>
</evidence>
<keyword evidence="6" id="KW-0539">Nucleus</keyword>
<dbReference type="InterPro" id="IPR020094">
    <property type="entry name" value="TruA/RsuA/RluB/E/F_N"/>
</dbReference>
<reference evidence="16" key="1">
    <citation type="submission" date="2025-08" db="UniProtKB">
        <authorList>
            <consortium name="RefSeq"/>
        </authorList>
    </citation>
    <scope>IDENTIFICATION</scope>
    <source>
        <tissue evidence="16">Kidney</tissue>
    </source>
</reference>
<organism evidence="15 16">
    <name type="scientific">Dipodomys ordii</name>
    <name type="common">Ord's kangaroo rat</name>
    <dbReference type="NCBI Taxonomy" id="10020"/>
    <lineage>
        <taxon>Eukaryota</taxon>
        <taxon>Metazoa</taxon>
        <taxon>Chordata</taxon>
        <taxon>Craniata</taxon>
        <taxon>Vertebrata</taxon>
        <taxon>Euteleostomi</taxon>
        <taxon>Mammalia</taxon>
        <taxon>Eutheria</taxon>
        <taxon>Euarchontoglires</taxon>
        <taxon>Glires</taxon>
        <taxon>Rodentia</taxon>
        <taxon>Castorimorpha</taxon>
        <taxon>Heteromyidae</taxon>
        <taxon>Dipodomyinae</taxon>
        <taxon>Dipodomys</taxon>
    </lineage>
</organism>
<proteinExistence type="inferred from homology"/>
<evidence type="ECO:0000256" key="12">
    <source>
        <dbReference type="ARBA" id="ARBA00080861"/>
    </source>
</evidence>
<dbReference type="InterPro" id="IPR020097">
    <property type="entry name" value="PsdUridine_synth_TruA_a/b_dom"/>
</dbReference>
<dbReference type="InterPro" id="IPR020103">
    <property type="entry name" value="PsdUridine_synth_cat_dom_sf"/>
</dbReference>
<dbReference type="Gene3D" id="3.30.70.580">
    <property type="entry name" value="Pseudouridine synthase I, catalytic domain, N-terminal subdomain"/>
    <property type="match status" value="1"/>
</dbReference>
<dbReference type="RefSeq" id="XP_012865263.1">
    <property type="nucleotide sequence ID" value="XM_013009809.1"/>
</dbReference>